<proteinExistence type="predicted"/>
<dbReference type="EMBL" id="JBFXLS010000123">
    <property type="protein sequence ID" value="KAL2814552.1"/>
    <property type="molecule type" value="Genomic_DNA"/>
</dbReference>
<accession>A0ABR4HGE9</accession>
<gene>
    <name evidence="1" type="ORF">BDW59DRAFT_154272</name>
</gene>
<protein>
    <submittedName>
        <fullName evidence="1">Uncharacterized protein</fullName>
    </submittedName>
</protein>
<keyword evidence="2" id="KW-1185">Reference proteome</keyword>
<evidence type="ECO:0000313" key="2">
    <source>
        <dbReference type="Proteomes" id="UP001610335"/>
    </source>
</evidence>
<comment type="caution">
    <text evidence="1">The sequence shown here is derived from an EMBL/GenBank/DDBJ whole genome shotgun (WGS) entry which is preliminary data.</text>
</comment>
<dbReference type="Proteomes" id="UP001610335">
    <property type="component" value="Unassembled WGS sequence"/>
</dbReference>
<sequence>MAHHFRFTRLSVLSLSYVLTTIPLFTRFLDTARPTLRELNLGSVCWTSDRQFEKTERDAPAQEAVRVARLVYTYLRDFPGLRRLRARNWTYQGREVRMREINSPDHRNVVLFDEWWAAISLGEWIDHLQFAVK</sequence>
<organism evidence="1 2">
    <name type="scientific">Aspergillus cavernicola</name>
    <dbReference type="NCBI Taxonomy" id="176166"/>
    <lineage>
        <taxon>Eukaryota</taxon>
        <taxon>Fungi</taxon>
        <taxon>Dikarya</taxon>
        <taxon>Ascomycota</taxon>
        <taxon>Pezizomycotina</taxon>
        <taxon>Eurotiomycetes</taxon>
        <taxon>Eurotiomycetidae</taxon>
        <taxon>Eurotiales</taxon>
        <taxon>Aspergillaceae</taxon>
        <taxon>Aspergillus</taxon>
        <taxon>Aspergillus subgen. Nidulantes</taxon>
    </lineage>
</organism>
<evidence type="ECO:0000313" key="1">
    <source>
        <dbReference type="EMBL" id="KAL2814552.1"/>
    </source>
</evidence>
<name>A0ABR4HGE9_9EURO</name>
<reference evidence="1 2" key="1">
    <citation type="submission" date="2024-07" db="EMBL/GenBank/DDBJ databases">
        <title>Section-level genome sequencing and comparative genomics of Aspergillus sections Usti and Cavernicolus.</title>
        <authorList>
            <consortium name="Lawrence Berkeley National Laboratory"/>
            <person name="Nybo J.L."/>
            <person name="Vesth T.C."/>
            <person name="Theobald S."/>
            <person name="Frisvad J.C."/>
            <person name="Larsen T.O."/>
            <person name="Kjaerboelling I."/>
            <person name="Rothschild-Mancinelli K."/>
            <person name="Lyhne E.K."/>
            <person name="Kogle M.E."/>
            <person name="Barry K."/>
            <person name="Clum A."/>
            <person name="Na H."/>
            <person name="Ledsgaard L."/>
            <person name="Lin J."/>
            <person name="Lipzen A."/>
            <person name="Kuo A."/>
            <person name="Riley R."/>
            <person name="Mondo S."/>
            <person name="LaButti K."/>
            <person name="Haridas S."/>
            <person name="Pangalinan J."/>
            <person name="Salamov A.A."/>
            <person name="Simmons B.A."/>
            <person name="Magnuson J.K."/>
            <person name="Chen J."/>
            <person name="Drula E."/>
            <person name="Henrissat B."/>
            <person name="Wiebenga A."/>
            <person name="Lubbers R.J."/>
            <person name="Gomes A.C."/>
            <person name="Makela M.R."/>
            <person name="Stajich J."/>
            <person name="Grigoriev I.V."/>
            <person name="Mortensen U.H."/>
            <person name="De vries R.P."/>
            <person name="Baker S.E."/>
            <person name="Andersen M.R."/>
        </authorList>
    </citation>
    <scope>NUCLEOTIDE SEQUENCE [LARGE SCALE GENOMIC DNA]</scope>
    <source>
        <strain evidence="1 2">CBS 600.67</strain>
    </source>
</reference>